<reference evidence="1 2" key="1">
    <citation type="journal article" date="2021" name="Hortic Res">
        <title>High-quality reference genome and annotation aids understanding of berry development for evergreen blueberry (Vaccinium darrowii).</title>
        <authorList>
            <person name="Yu J."/>
            <person name="Hulse-Kemp A.M."/>
            <person name="Babiker E."/>
            <person name="Staton M."/>
        </authorList>
    </citation>
    <scope>NUCLEOTIDE SEQUENCE [LARGE SCALE GENOMIC DNA]</scope>
    <source>
        <strain evidence="2">cv. NJ 8807/NJ 8810</strain>
        <tissue evidence="1">Young leaf</tissue>
    </source>
</reference>
<dbReference type="Proteomes" id="UP000828048">
    <property type="component" value="Chromosome 7"/>
</dbReference>
<protein>
    <submittedName>
        <fullName evidence="1">Uncharacterized protein</fullName>
    </submittedName>
</protein>
<organism evidence="1 2">
    <name type="scientific">Vaccinium darrowii</name>
    <dbReference type="NCBI Taxonomy" id="229202"/>
    <lineage>
        <taxon>Eukaryota</taxon>
        <taxon>Viridiplantae</taxon>
        <taxon>Streptophyta</taxon>
        <taxon>Embryophyta</taxon>
        <taxon>Tracheophyta</taxon>
        <taxon>Spermatophyta</taxon>
        <taxon>Magnoliopsida</taxon>
        <taxon>eudicotyledons</taxon>
        <taxon>Gunneridae</taxon>
        <taxon>Pentapetalae</taxon>
        <taxon>asterids</taxon>
        <taxon>Ericales</taxon>
        <taxon>Ericaceae</taxon>
        <taxon>Vaccinioideae</taxon>
        <taxon>Vaccinieae</taxon>
        <taxon>Vaccinium</taxon>
    </lineage>
</organism>
<comment type="caution">
    <text evidence="1">The sequence shown here is derived from an EMBL/GenBank/DDBJ whole genome shotgun (WGS) entry which is preliminary data.</text>
</comment>
<evidence type="ECO:0000313" key="1">
    <source>
        <dbReference type="EMBL" id="KAH7848399.1"/>
    </source>
</evidence>
<accession>A0ACB7Y5P6</accession>
<gene>
    <name evidence="1" type="ORF">Vadar_002299</name>
</gene>
<dbReference type="EMBL" id="CM037157">
    <property type="protein sequence ID" value="KAH7848399.1"/>
    <property type="molecule type" value="Genomic_DNA"/>
</dbReference>
<keyword evidence="2" id="KW-1185">Reference proteome</keyword>
<sequence length="132" mass="15027">MNDLLAADEKCGGLSRPASSFWGFRDFIEKCGLNDLGFMGHPFTWRNNRAGEGFIQERLDRVLASHSWCNQYNHASVSHIPTVDSDHYALKLDLNPILPKVRAPFRFDARWADDEEAHDVIQQAWTTNVHGS</sequence>
<evidence type="ECO:0000313" key="2">
    <source>
        <dbReference type="Proteomes" id="UP000828048"/>
    </source>
</evidence>
<proteinExistence type="predicted"/>
<name>A0ACB7Y5P6_9ERIC</name>